<dbReference type="AlphaFoldDB" id="A0AAD5R8Z9"/>
<sequence length="80" mass="9216">MTPCDGFHEVQQLSGQMKWQKADSNNQRRHQCIDHHFSASPSKFLLCELYISFIGVPYNGQNGRAIDLFLRDVAILRLHS</sequence>
<dbReference type="EMBL" id="JAHQIW010007050">
    <property type="protein sequence ID" value="KAJ1371837.1"/>
    <property type="molecule type" value="Genomic_DNA"/>
</dbReference>
<evidence type="ECO:0000313" key="2">
    <source>
        <dbReference type="Proteomes" id="UP001196413"/>
    </source>
</evidence>
<accession>A0AAD5R8Z9</accession>
<evidence type="ECO:0000313" key="1">
    <source>
        <dbReference type="EMBL" id="KAJ1371837.1"/>
    </source>
</evidence>
<proteinExistence type="predicted"/>
<dbReference type="Proteomes" id="UP001196413">
    <property type="component" value="Unassembled WGS sequence"/>
</dbReference>
<keyword evidence="2" id="KW-1185">Reference proteome</keyword>
<name>A0AAD5R8Z9_PARTN</name>
<protein>
    <submittedName>
        <fullName evidence="1">Uncharacterized protein</fullName>
    </submittedName>
</protein>
<comment type="caution">
    <text evidence="1">The sequence shown here is derived from an EMBL/GenBank/DDBJ whole genome shotgun (WGS) entry which is preliminary data.</text>
</comment>
<organism evidence="1 2">
    <name type="scientific">Parelaphostrongylus tenuis</name>
    <name type="common">Meningeal worm</name>
    <dbReference type="NCBI Taxonomy" id="148309"/>
    <lineage>
        <taxon>Eukaryota</taxon>
        <taxon>Metazoa</taxon>
        <taxon>Ecdysozoa</taxon>
        <taxon>Nematoda</taxon>
        <taxon>Chromadorea</taxon>
        <taxon>Rhabditida</taxon>
        <taxon>Rhabditina</taxon>
        <taxon>Rhabditomorpha</taxon>
        <taxon>Strongyloidea</taxon>
        <taxon>Metastrongylidae</taxon>
        <taxon>Parelaphostrongylus</taxon>
    </lineage>
</organism>
<reference evidence="1" key="1">
    <citation type="submission" date="2021-06" db="EMBL/GenBank/DDBJ databases">
        <title>Parelaphostrongylus tenuis whole genome reference sequence.</title>
        <authorList>
            <person name="Garwood T.J."/>
            <person name="Larsen P.A."/>
            <person name="Fountain-Jones N.M."/>
            <person name="Garbe J.R."/>
            <person name="Macchietto M.G."/>
            <person name="Kania S.A."/>
            <person name="Gerhold R.W."/>
            <person name="Richards J.E."/>
            <person name="Wolf T.M."/>
        </authorList>
    </citation>
    <scope>NUCLEOTIDE SEQUENCE</scope>
    <source>
        <strain evidence="1">MNPRO001-30</strain>
        <tissue evidence="1">Meninges</tissue>
    </source>
</reference>
<gene>
    <name evidence="1" type="ORF">KIN20_033868</name>
</gene>